<dbReference type="Pfam" id="PF03706">
    <property type="entry name" value="LPG_synthase_TM"/>
    <property type="match status" value="1"/>
</dbReference>
<comment type="subcellular location">
    <subcellularLocation>
        <location evidence="1">Cell membrane</location>
        <topology evidence="1">Multi-pass membrane protein</topology>
    </subcellularLocation>
</comment>
<evidence type="ECO:0000256" key="2">
    <source>
        <dbReference type="ARBA" id="ARBA00022475"/>
    </source>
</evidence>
<dbReference type="EMBL" id="RKHL01000001">
    <property type="protein sequence ID" value="ROR82449.1"/>
    <property type="molecule type" value="Genomic_DNA"/>
</dbReference>
<evidence type="ECO:0000256" key="6">
    <source>
        <dbReference type="SAM" id="Phobius"/>
    </source>
</evidence>
<accession>A0A3N2C4N3</accession>
<dbReference type="AlphaFoldDB" id="A0A3N2C4N3"/>
<dbReference type="Proteomes" id="UP000266915">
    <property type="component" value="Unassembled WGS sequence"/>
</dbReference>
<evidence type="ECO:0000256" key="3">
    <source>
        <dbReference type="ARBA" id="ARBA00022692"/>
    </source>
</evidence>
<feature type="transmembrane region" description="Helical" evidence="6">
    <location>
        <begin position="152"/>
        <end position="181"/>
    </location>
</feature>
<evidence type="ECO:0000313" key="8">
    <source>
        <dbReference type="Proteomes" id="UP000266915"/>
    </source>
</evidence>
<evidence type="ECO:0000256" key="4">
    <source>
        <dbReference type="ARBA" id="ARBA00022989"/>
    </source>
</evidence>
<proteinExistence type="predicted"/>
<feature type="transmembrane region" description="Helical" evidence="6">
    <location>
        <begin position="12"/>
        <end position="31"/>
    </location>
</feature>
<dbReference type="RefSeq" id="WP_064295189.1">
    <property type="nucleotide sequence ID" value="NZ_FXAP01000005.1"/>
</dbReference>
<organism evidence="7 8">
    <name type="scientific">Plantibacter flavus</name>
    <dbReference type="NCBI Taxonomy" id="150123"/>
    <lineage>
        <taxon>Bacteria</taxon>
        <taxon>Bacillati</taxon>
        <taxon>Actinomycetota</taxon>
        <taxon>Actinomycetes</taxon>
        <taxon>Micrococcales</taxon>
        <taxon>Microbacteriaceae</taxon>
        <taxon>Plantibacter</taxon>
    </lineage>
</organism>
<keyword evidence="5 6" id="KW-0472">Membrane</keyword>
<evidence type="ECO:0000256" key="1">
    <source>
        <dbReference type="ARBA" id="ARBA00004651"/>
    </source>
</evidence>
<feature type="transmembrane region" description="Helical" evidence="6">
    <location>
        <begin position="227"/>
        <end position="250"/>
    </location>
</feature>
<feature type="transmembrane region" description="Helical" evidence="6">
    <location>
        <begin position="43"/>
        <end position="64"/>
    </location>
</feature>
<keyword evidence="2" id="KW-1003">Cell membrane</keyword>
<evidence type="ECO:0000313" key="7">
    <source>
        <dbReference type="EMBL" id="ROR82449.1"/>
    </source>
</evidence>
<keyword evidence="4 6" id="KW-1133">Transmembrane helix</keyword>
<comment type="caution">
    <text evidence="7">The sequence shown here is derived from an EMBL/GenBank/DDBJ whole genome shotgun (WGS) entry which is preliminary data.</text>
</comment>
<feature type="transmembrane region" description="Helical" evidence="6">
    <location>
        <begin position="283"/>
        <end position="300"/>
    </location>
</feature>
<feature type="transmembrane region" description="Helical" evidence="6">
    <location>
        <begin position="193"/>
        <end position="215"/>
    </location>
</feature>
<evidence type="ECO:0000256" key="5">
    <source>
        <dbReference type="ARBA" id="ARBA00023136"/>
    </source>
</evidence>
<sequence length="317" mass="33166">MNKLTQVKRPLQIAFAVVVIGFITWTVIRSWDDFVSSVLTMQPVWLLGSLVAGFLGVFFSMLAWRAVVIAFGYRISVRDASHVVFVSQIGKYLPGGVWPIVAGSQLGARAGIPTGVTAITLTAQLLVSLIAGSTVAAGTFLAFPALAASYGWLVVLAIAVGVIALLPPVLTRIIGFAFRLLRRKDPLPPIRALPLTAAIGWSLISWVCFGVHLWTIVTSLGTFDPGLLPLATSGYALAWVAGFLAIIAPAGAGVREAILALVLTSVVPVGSVLGIVLVSRFGLIVIDVAVCLYALAVARIRPGTPAVGRPTAAPGPE</sequence>
<gene>
    <name evidence="7" type="ORF">EDD42_2540</name>
</gene>
<feature type="transmembrane region" description="Helical" evidence="6">
    <location>
        <begin position="125"/>
        <end position="146"/>
    </location>
</feature>
<dbReference type="GO" id="GO:0005886">
    <property type="term" value="C:plasma membrane"/>
    <property type="evidence" value="ECO:0007669"/>
    <property type="project" value="UniProtKB-SubCell"/>
</dbReference>
<reference evidence="7 8" key="1">
    <citation type="submission" date="2018-11" db="EMBL/GenBank/DDBJ databases">
        <title>Sequencing the genomes of 1000 actinobacteria strains.</title>
        <authorList>
            <person name="Klenk H.-P."/>
        </authorList>
    </citation>
    <scope>NUCLEOTIDE SEQUENCE [LARGE SCALE GENOMIC DNA]</scope>
    <source>
        <strain evidence="7 8">DSM 14012</strain>
    </source>
</reference>
<feature type="transmembrane region" description="Helical" evidence="6">
    <location>
        <begin position="257"/>
        <end position="277"/>
    </location>
</feature>
<keyword evidence="8" id="KW-1185">Reference proteome</keyword>
<keyword evidence="3 6" id="KW-0812">Transmembrane</keyword>
<dbReference type="InterPro" id="IPR022791">
    <property type="entry name" value="L-PG_synthase/AglD"/>
</dbReference>
<name>A0A3N2C4N3_9MICO</name>
<protein>
    <submittedName>
        <fullName evidence="7">Uncharacterized protein</fullName>
    </submittedName>
</protein>